<dbReference type="InterPro" id="IPR012770">
    <property type="entry name" value="TreR"/>
</dbReference>
<dbReference type="InterPro" id="IPR036390">
    <property type="entry name" value="WH_DNA-bd_sf"/>
</dbReference>
<dbReference type="PANTHER" id="PTHR44846:SF12">
    <property type="entry name" value="HTH-TYPE TRANSCRIPTIONAL REGULATOR TRER"/>
    <property type="match status" value="1"/>
</dbReference>
<dbReference type="InterPro" id="IPR000524">
    <property type="entry name" value="Tscrpt_reg_HTH_GntR"/>
</dbReference>
<proteinExistence type="predicted"/>
<evidence type="ECO:0000259" key="5">
    <source>
        <dbReference type="PROSITE" id="PS50949"/>
    </source>
</evidence>
<dbReference type="GO" id="GO:0045892">
    <property type="term" value="P:negative regulation of DNA-templated transcription"/>
    <property type="evidence" value="ECO:0007669"/>
    <property type="project" value="TreeGrafter"/>
</dbReference>
<sequence length="246" mass="28707">MLFIRQGKKMKKYELIYKDLENKINKGDYAIEEYLPTEAELAQTYQVSRDTVRKALKLLNKAGLIRKMQGIGSKVIKHEHINFPVSELTSYKEVTENLKIDSQTNVIAIDKLIVDAKVSQLTGFPIQSLVWRITRQRIVEGLASVLDIDYLLKDFVPEISREVAKTSIYAYLENQLHLEIAYAQKEITIDQITDRDKILLDLDSENHVVSVKSKVYLSNQQQFQFTESRHKLEKFRFVDFARRQHD</sequence>
<gene>
    <name evidence="6" type="primary">treR</name>
    <name evidence="6" type="ORF">STRMA_1503</name>
</gene>
<dbReference type="Proteomes" id="UP000003573">
    <property type="component" value="Unassembled WGS sequence"/>
</dbReference>
<dbReference type="InterPro" id="IPR050679">
    <property type="entry name" value="Bact_HTH_transcr_reg"/>
</dbReference>
<dbReference type="SUPFAM" id="SSF46785">
    <property type="entry name" value="Winged helix' DNA-binding domain"/>
    <property type="match status" value="1"/>
</dbReference>
<dbReference type="SMART" id="SM00345">
    <property type="entry name" value="HTH_GNTR"/>
    <property type="match status" value="1"/>
</dbReference>
<keyword evidence="1" id="KW-0805">Transcription regulation</keyword>
<dbReference type="STRING" id="764298.STRMA_1503"/>
<dbReference type="NCBIfam" id="TIGR02404">
    <property type="entry name" value="trehalos_R_Bsub"/>
    <property type="match status" value="1"/>
</dbReference>
<evidence type="ECO:0000256" key="3">
    <source>
        <dbReference type="ARBA" id="ARBA00023163"/>
    </source>
</evidence>
<dbReference type="SMART" id="SM00866">
    <property type="entry name" value="UTRA"/>
    <property type="match status" value="1"/>
</dbReference>
<comment type="caution">
    <text evidence="6">The sequence shown here is derived from an EMBL/GenBank/DDBJ whole genome shotgun (WGS) entry which is preliminary data.</text>
</comment>
<dbReference type="EMBL" id="AEUW02000001">
    <property type="protein sequence ID" value="EHJ52326.1"/>
    <property type="molecule type" value="Genomic_DNA"/>
</dbReference>
<dbReference type="Gene3D" id="1.10.10.10">
    <property type="entry name" value="Winged helix-like DNA-binding domain superfamily/Winged helix DNA-binding domain"/>
    <property type="match status" value="1"/>
</dbReference>
<dbReference type="AlphaFoldDB" id="G5JWW2"/>
<name>G5JWW2_9STRE</name>
<dbReference type="InterPro" id="IPR036388">
    <property type="entry name" value="WH-like_DNA-bd_sf"/>
</dbReference>
<evidence type="ECO:0000313" key="6">
    <source>
        <dbReference type="EMBL" id="EHJ52326.1"/>
    </source>
</evidence>
<dbReference type="Pfam" id="PF07702">
    <property type="entry name" value="UTRA"/>
    <property type="match status" value="1"/>
</dbReference>
<accession>G5JWW2</accession>
<dbReference type="eggNOG" id="COG2188">
    <property type="taxonomic scope" value="Bacteria"/>
</dbReference>
<dbReference type="InterPro" id="IPR011663">
    <property type="entry name" value="UTRA"/>
</dbReference>
<dbReference type="PANTHER" id="PTHR44846">
    <property type="entry name" value="MANNOSYL-D-GLYCERATE TRANSPORT/METABOLISM SYSTEM REPRESSOR MNGR-RELATED"/>
    <property type="match status" value="1"/>
</dbReference>
<dbReference type="Pfam" id="PF00392">
    <property type="entry name" value="GntR"/>
    <property type="match status" value="1"/>
</dbReference>
<dbReference type="GO" id="GO:0003677">
    <property type="term" value="F:DNA binding"/>
    <property type="evidence" value="ECO:0007669"/>
    <property type="project" value="UniProtKB-UniRule"/>
</dbReference>
<dbReference type="Gene3D" id="3.40.1410.10">
    <property type="entry name" value="Chorismate lyase-like"/>
    <property type="match status" value="1"/>
</dbReference>
<protein>
    <recommendedName>
        <fullName evidence="4">Trehalose operon repressor</fullName>
    </recommendedName>
</protein>
<evidence type="ECO:0000313" key="7">
    <source>
        <dbReference type="Proteomes" id="UP000003573"/>
    </source>
</evidence>
<keyword evidence="7" id="KW-1185">Reference proteome</keyword>
<feature type="domain" description="HTH gntR-type" evidence="5">
    <location>
        <begin position="10"/>
        <end position="78"/>
    </location>
</feature>
<evidence type="ECO:0000256" key="2">
    <source>
        <dbReference type="ARBA" id="ARBA00023125"/>
    </source>
</evidence>
<organism evidence="6 7">
    <name type="scientific">Streptococcus macacae NCTC 11558</name>
    <dbReference type="NCBI Taxonomy" id="764298"/>
    <lineage>
        <taxon>Bacteria</taxon>
        <taxon>Bacillati</taxon>
        <taxon>Bacillota</taxon>
        <taxon>Bacilli</taxon>
        <taxon>Lactobacillales</taxon>
        <taxon>Streptococcaceae</taxon>
        <taxon>Streptococcus</taxon>
    </lineage>
</organism>
<dbReference type="CDD" id="cd07377">
    <property type="entry name" value="WHTH_GntR"/>
    <property type="match status" value="1"/>
</dbReference>
<evidence type="ECO:0000256" key="1">
    <source>
        <dbReference type="ARBA" id="ARBA00023015"/>
    </source>
</evidence>
<dbReference type="GO" id="GO:0003700">
    <property type="term" value="F:DNA-binding transcription factor activity"/>
    <property type="evidence" value="ECO:0007669"/>
    <property type="project" value="UniProtKB-UniRule"/>
</dbReference>
<dbReference type="PROSITE" id="PS50949">
    <property type="entry name" value="HTH_GNTR"/>
    <property type="match status" value="1"/>
</dbReference>
<keyword evidence="2" id="KW-0238">DNA-binding</keyword>
<dbReference type="InterPro" id="IPR028978">
    <property type="entry name" value="Chorismate_lyase_/UTRA_dom_sf"/>
</dbReference>
<reference evidence="6 7" key="1">
    <citation type="journal article" date="2014" name="Int. J. Syst. Evol. Microbiol.">
        <title>Phylogenomics and the dynamic genome evolution of the genus Streptococcus.</title>
        <authorList>
            <consortium name="The Broad Institute Genome Sequencing Platform"/>
            <person name="Richards V.P."/>
            <person name="Palmer S.R."/>
            <person name="Pavinski Bitar P.D."/>
            <person name="Qin X."/>
            <person name="Weinstock G.M."/>
            <person name="Highlander S.K."/>
            <person name="Town C.D."/>
            <person name="Burne R.A."/>
            <person name="Stanhope M.J."/>
        </authorList>
    </citation>
    <scope>NUCLEOTIDE SEQUENCE [LARGE SCALE GENOMIC DNA]</scope>
    <source>
        <strain evidence="6 7">NCTC 11558</strain>
    </source>
</reference>
<dbReference type="PRINTS" id="PR00035">
    <property type="entry name" value="HTHGNTR"/>
</dbReference>
<evidence type="ECO:0000256" key="4">
    <source>
        <dbReference type="NCBIfam" id="TIGR02404"/>
    </source>
</evidence>
<dbReference type="SUPFAM" id="SSF64288">
    <property type="entry name" value="Chorismate lyase-like"/>
    <property type="match status" value="1"/>
</dbReference>
<keyword evidence="3" id="KW-0804">Transcription</keyword>